<name>A0ABU9ZAH4_9HYPH</name>
<evidence type="ECO:0000313" key="3">
    <source>
        <dbReference type="Proteomes" id="UP001404845"/>
    </source>
</evidence>
<evidence type="ECO:0000256" key="1">
    <source>
        <dbReference type="SAM" id="MobiDB-lite"/>
    </source>
</evidence>
<dbReference type="RefSeq" id="WP_345970855.1">
    <property type="nucleotide sequence ID" value="NZ_JAQYXL010000001.1"/>
</dbReference>
<sequence length="97" mass="10459">MGKSTRFAIERNQTLPHRRTIPDAQSKGLAEPTPKKPADALTAPKPAKLGAEKLTPEEQKRRFIEAAQAAGASEDEADFDTALKQIAKAKPPTPNAE</sequence>
<accession>A0ABU9ZAH4</accession>
<protein>
    <submittedName>
        <fullName evidence="2">Uncharacterized protein</fullName>
    </submittedName>
</protein>
<comment type="caution">
    <text evidence="2">The sequence shown here is derived from an EMBL/GenBank/DDBJ whole genome shotgun (WGS) entry which is preliminary data.</text>
</comment>
<evidence type="ECO:0000313" key="2">
    <source>
        <dbReference type="EMBL" id="MEN3228317.1"/>
    </source>
</evidence>
<feature type="region of interest" description="Disordered" evidence="1">
    <location>
        <begin position="68"/>
        <end position="97"/>
    </location>
</feature>
<dbReference type="Proteomes" id="UP001404845">
    <property type="component" value="Unassembled WGS sequence"/>
</dbReference>
<feature type="region of interest" description="Disordered" evidence="1">
    <location>
        <begin position="1"/>
        <end position="54"/>
    </location>
</feature>
<dbReference type="EMBL" id="JAQYXL010000001">
    <property type="protein sequence ID" value="MEN3228317.1"/>
    <property type="molecule type" value="Genomic_DNA"/>
</dbReference>
<proteinExistence type="predicted"/>
<gene>
    <name evidence="2" type="ORF">PUR21_11820</name>
</gene>
<organism evidence="2 3">
    <name type="scientific">Methylorubrum rhodesianum</name>
    <dbReference type="NCBI Taxonomy" id="29427"/>
    <lineage>
        <taxon>Bacteria</taxon>
        <taxon>Pseudomonadati</taxon>
        <taxon>Pseudomonadota</taxon>
        <taxon>Alphaproteobacteria</taxon>
        <taxon>Hyphomicrobiales</taxon>
        <taxon>Methylobacteriaceae</taxon>
        <taxon>Methylorubrum</taxon>
    </lineage>
</organism>
<reference evidence="2 3" key="1">
    <citation type="journal article" date="2023" name="PLoS ONE">
        <title>Complete genome assembly of Hawai'i environmental nontuberculous mycobacteria reveals unexpected co-isolation with methylobacteria.</title>
        <authorList>
            <person name="Hendrix J."/>
            <person name="Epperson L.E."/>
            <person name="Tong E.I."/>
            <person name="Chan Y.L."/>
            <person name="Hasan N.A."/>
            <person name="Dawrs S.N."/>
            <person name="Norton G.J."/>
            <person name="Virdi R."/>
            <person name="Crooks J.L."/>
            <person name="Chan E.D."/>
            <person name="Honda J.R."/>
            <person name="Strong M."/>
        </authorList>
    </citation>
    <scope>NUCLEOTIDE SEQUENCE [LARGE SCALE GENOMIC DNA]</scope>
    <source>
        <strain evidence="2 3">NJH_HI01</strain>
    </source>
</reference>
<keyword evidence="3" id="KW-1185">Reference proteome</keyword>